<evidence type="ECO:0000259" key="4">
    <source>
        <dbReference type="Pfam" id="PF00175"/>
    </source>
</evidence>
<dbReference type="GO" id="GO:0010181">
    <property type="term" value="F:FMN binding"/>
    <property type="evidence" value="ECO:0007669"/>
    <property type="project" value="TreeGrafter"/>
</dbReference>
<evidence type="ECO:0000256" key="1">
    <source>
        <dbReference type="ARBA" id="ARBA00001974"/>
    </source>
</evidence>
<protein>
    <submittedName>
        <fullName evidence="5">NADPH-dependent diflavin oxidoreductase 1</fullName>
    </submittedName>
</protein>
<feature type="domain" description="Oxidoreductase FAD/NAD(P)-binding" evidence="4">
    <location>
        <begin position="234"/>
        <end position="284"/>
    </location>
</feature>
<organism evidence="5 6">
    <name type="scientific">Camelus dromedarius</name>
    <name type="common">Dromedary</name>
    <name type="synonym">Arabian camel</name>
    <dbReference type="NCBI Taxonomy" id="9838"/>
    <lineage>
        <taxon>Eukaryota</taxon>
        <taxon>Metazoa</taxon>
        <taxon>Chordata</taxon>
        <taxon>Craniata</taxon>
        <taxon>Vertebrata</taxon>
        <taxon>Euteleostomi</taxon>
        <taxon>Mammalia</taxon>
        <taxon>Eutheria</taxon>
        <taxon>Laurasiatheria</taxon>
        <taxon>Artiodactyla</taxon>
        <taxon>Tylopoda</taxon>
        <taxon>Camelidae</taxon>
        <taxon>Camelus</taxon>
    </lineage>
</organism>
<dbReference type="PRINTS" id="PR00371">
    <property type="entry name" value="FPNCR"/>
</dbReference>
<feature type="non-terminal residue" evidence="5">
    <location>
        <position position="1"/>
    </location>
</feature>
<evidence type="ECO:0000313" key="6">
    <source>
        <dbReference type="Proteomes" id="UP000299084"/>
    </source>
</evidence>
<evidence type="ECO:0000256" key="3">
    <source>
        <dbReference type="ARBA" id="ARBA00022827"/>
    </source>
</evidence>
<keyword evidence="2" id="KW-0285">Flavoprotein</keyword>
<dbReference type="InterPro" id="IPR029039">
    <property type="entry name" value="Flavoprotein-like_sf"/>
</dbReference>
<gene>
    <name evidence="5" type="ORF">Cadr_000003516</name>
</gene>
<dbReference type="PANTHER" id="PTHR19384">
    <property type="entry name" value="NITRIC OXIDE SYNTHASE-RELATED"/>
    <property type="match status" value="1"/>
</dbReference>
<dbReference type="GO" id="GO:0016491">
    <property type="term" value="F:oxidoreductase activity"/>
    <property type="evidence" value="ECO:0007669"/>
    <property type="project" value="InterPro"/>
</dbReference>
<dbReference type="PANTHER" id="PTHR19384:SF10">
    <property type="entry name" value="NADPH-DEPENDENT DIFLAVIN OXIDOREDUCTASE 1"/>
    <property type="match status" value="1"/>
</dbReference>
<sequence>QAGTAQDIRERPGRESRRQRLGYQVQALDSYPLVNLINEPNEPLKLHRWLLQLGDSPLLPVCLGNDQHELGPDATIDPWLHNLWEKALGPHPVPLDLPGIPWPFKFTLQFLQEAPRTSSEELRYLDITSVPHRSFFELLACLSLDEWEQEKLLEFSSAHGQEELHNYCTWPWRTLAEKILVAVVQYQTRLKEPRWGLCSWLAFLDPGQGPVWVPLWVQSGSLMFPQTPDTPVIMVGPGTGVAPFGAAIQERVAWGQTGNVLFFGCHRRDQDFYWEAEWKGLEKRAL</sequence>
<dbReference type="InterPro" id="IPR039261">
    <property type="entry name" value="FNR_nucleotide-bd"/>
</dbReference>
<name>A0A5N4C3I2_CAMDR</name>
<evidence type="ECO:0000313" key="5">
    <source>
        <dbReference type="EMBL" id="KAB1253397.1"/>
    </source>
</evidence>
<dbReference type="SUPFAM" id="SSF63380">
    <property type="entry name" value="Riboflavin synthase domain-like"/>
    <property type="match status" value="1"/>
</dbReference>
<dbReference type="InterPro" id="IPR001709">
    <property type="entry name" value="Flavoprot_Pyr_Nucl_cyt_Rdtase"/>
</dbReference>
<dbReference type="AlphaFoldDB" id="A0A5N4C3I2"/>
<dbReference type="SUPFAM" id="SSF52343">
    <property type="entry name" value="Ferredoxin reductase-like, C-terminal NADP-linked domain"/>
    <property type="match status" value="1"/>
</dbReference>
<evidence type="ECO:0000256" key="2">
    <source>
        <dbReference type="ARBA" id="ARBA00022630"/>
    </source>
</evidence>
<dbReference type="InterPro" id="IPR023173">
    <property type="entry name" value="NADPH_Cyt_P450_Rdtase_alpha"/>
</dbReference>
<comment type="caution">
    <text evidence="5">The sequence shown here is derived from an EMBL/GenBank/DDBJ whole genome shotgun (WGS) entry which is preliminary data.</text>
</comment>
<keyword evidence="3" id="KW-0274">FAD</keyword>
<dbReference type="STRING" id="9838.ENSCDRP00005027366"/>
<reference evidence="5 6" key="1">
    <citation type="journal article" date="2019" name="Mol. Ecol. Resour.">
        <title>Improving Illumina assemblies with Hi-C and long reads: an example with the North African dromedary.</title>
        <authorList>
            <person name="Elbers J.P."/>
            <person name="Rogers M.F."/>
            <person name="Perelman P.L."/>
            <person name="Proskuryakova A.A."/>
            <person name="Serdyukova N.A."/>
            <person name="Johnson W.E."/>
            <person name="Horin P."/>
            <person name="Corander J."/>
            <person name="Murphy D."/>
            <person name="Burger P.A."/>
        </authorList>
    </citation>
    <scope>NUCLEOTIDE SEQUENCE [LARGE SCALE GENOMIC DNA]</scope>
    <source>
        <strain evidence="5">Drom800</strain>
        <tissue evidence="5">Blood</tissue>
    </source>
</reference>
<dbReference type="InterPro" id="IPR017938">
    <property type="entry name" value="Riboflavin_synthase-like_b-brl"/>
</dbReference>
<proteinExistence type="predicted"/>
<comment type="cofactor">
    <cofactor evidence="1">
        <name>FAD</name>
        <dbReference type="ChEBI" id="CHEBI:57692"/>
    </cofactor>
</comment>
<dbReference type="SUPFAM" id="SSF52218">
    <property type="entry name" value="Flavoproteins"/>
    <property type="match status" value="1"/>
</dbReference>
<dbReference type="GO" id="GO:0050660">
    <property type="term" value="F:flavin adenine dinucleotide binding"/>
    <property type="evidence" value="ECO:0007669"/>
    <property type="project" value="TreeGrafter"/>
</dbReference>
<dbReference type="Gene3D" id="2.40.30.10">
    <property type="entry name" value="Translation factors"/>
    <property type="match status" value="1"/>
</dbReference>
<keyword evidence="6" id="KW-1185">Reference proteome</keyword>
<dbReference type="InterPro" id="IPR001433">
    <property type="entry name" value="OxRdtase_FAD/NAD-bd"/>
</dbReference>
<accession>A0A5N4C3I2</accession>
<dbReference type="Gene3D" id="3.40.50.80">
    <property type="entry name" value="Nucleotide-binding domain of ferredoxin-NADP reductase (FNR) module"/>
    <property type="match status" value="1"/>
</dbReference>
<dbReference type="Gene3D" id="3.40.50.360">
    <property type="match status" value="1"/>
</dbReference>
<dbReference type="EMBL" id="JWIN03000037">
    <property type="protein sequence ID" value="KAB1253397.1"/>
    <property type="molecule type" value="Genomic_DNA"/>
</dbReference>
<dbReference type="GO" id="GO:0005829">
    <property type="term" value="C:cytosol"/>
    <property type="evidence" value="ECO:0007669"/>
    <property type="project" value="TreeGrafter"/>
</dbReference>
<dbReference type="Proteomes" id="UP000299084">
    <property type="component" value="Unassembled WGS sequence"/>
</dbReference>
<dbReference type="Gene3D" id="1.20.990.10">
    <property type="entry name" value="NADPH-cytochrome p450 Reductase, Chain A, domain 3"/>
    <property type="match status" value="1"/>
</dbReference>
<dbReference type="Pfam" id="PF00175">
    <property type="entry name" value="NAD_binding_1"/>
    <property type="match status" value="1"/>
</dbReference>